<feature type="domain" description="AB hydrolase-1" evidence="1">
    <location>
        <begin position="70"/>
        <end position="312"/>
    </location>
</feature>
<dbReference type="InterPro" id="IPR029058">
    <property type="entry name" value="AB_hydrolase_fold"/>
</dbReference>
<evidence type="ECO:0000313" key="2">
    <source>
        <dbReference type="EMBL" id="QDX26926.1"/>
    </source>
</evidence>
<dbReference type="GO" id="GO:0004301">
    <property type="term" value="F:epoxide hydrolase activity"/>
    <property type="evidence" value="ECO:0007669"/>
    <property type="project" value="TreeGrafter"/>
</dbReference>
<keyword evidence="3" id="KW-1185">Reference proteome</keyword>
<dbReference type="Gene3D" id="3.40.50.1820">
    <property type="entry name" value="alpha/beta hydrolase"/>
    <property type="match status" value="1"/>
</dbReference>
<dbReference type="FunFam" id="3.40.50.1820:FF:000173">
    <property type="entry name" value="Alpha/beta hydrolase"/>
    <property type="match status" value="1"/>
</dbReference>
<reference evidence="2 3" key="1">
    <citation type="submission" date="2019-07" db="EMBL/GenBank/DDBJ databases">
        <title>Sphingomonas alkalisoli sp. nov., isolated from rhizosphere soil of Suaedae salsa.</title>
        <authorList>
            <person name="Zhang H."/>
            <person name="Xu L."/>
            <person name="Zhang J.-X."/>
            <person name="Sun J.-Q."/>
        </authorList>
    </citation>
    <scope>NUCLEOTIDE SEQUENCE [LARGE SCALE GENOMIC DNA]</scope>
    <source>
        <strain evidence="2 3">XS-10</strain>
    </source>
</reference>
<dbReference type="InterPro" id="IPR051340">
    <property type="entry name" value="Haloalkane_dehalogenase"/>
</dbReference>
<dbReference type="PRINTS" id="PR00412">
    <property type="entry name" value="EPOXHYDRLASE"/>
</dbReference>
<protein>
    <submittedName>
        <fullName evidence="2">Alpha/beta hydrolase</fullName>
    </submittedName>
</protein>
<accession>A0A518RHL0</accession>
<dbReference type="PRINTS" id="PR00111">
    <property type="entry name" value="ABHYDROLASE"/>
</dbReference>
<dbReference type="Proteomes" id="UP000318055">
    <property type="component" value="Chromosome"/>
</dbReference>
<evidence type="ECO:0000313" key="3">
    <source>
        <dbReference type="Proteomes" id="UP000318055"/>
    </source>
</evidence>
<dbReference type="InterPro" id="IPR000073">
    <property type="entry name" value="AB_hydrolase_1"/>
</dbReference>
<organism evidence="2 3">
    <name type="scientific">Sphingomonas suaedae</name>
    <dbReference type="NCBI Taxonomy" id="2599297"/>
    <lineage>
        <taxon>Bacteria</taxon>
        <taxon>Pseudomonadati</taxon>
        <taxon>Pseudomonadota</taxon>
        <taxon>Alphaproteobacteria</taxon>
        <taxon>Sphingomonadales</taxon>
        <taxon>Sphingomonadaceae</taxon>
        <taxon>Sphingomonas</taxon>
    </lineage>
</organism>
<keyword evidence="2" id="KW-0378">Hydrolase</keyword>
<sequence>MNHAPVTASRRNVLTLIAAASVETLLPRLSIAAQRRSSLKENPMPATRYRTQKLGDVDVFYREAGPANAPVILLLHGFPTSSHMFRDLMPELADSYRVIAPDLAGFGLTKAPPRGTFDYTFDALADVIGGFVDAMGLRRYAIYIFDYGAPIGLRLAMKHPERVTAIITQNGNAYVEGFSKEWGPWQTYWREPTQAHREATRAALTDDALRFQHEHGSPVGAVSPDAYLLDTYFMHRPEAQEIQLDLILSYRTNVALYPDFQAYLRKHRPPVLAVWGRHDAFFLPPGAEAYKRDVPDAEVHLLDTGHFALDTHHREIAALMRDFLRRRIAAA</sequence>
<proteinExistence type="predicted"/>
<dbReference type="AlphaFoldDB" id="A0A518RHL0"/>
<dbReference type="SUPFAM" id="SSF53474">
    <property type="entry name" value="alpha/beta-Hydrolases"/>
    <property type="match status" value="1"/>
</dbReference>
<evidence type="ECO:0000259" key="1">
    <source>
        <dbReference type="Pfam" id="PF00561"/>
    </source>
</evidence>
<gene>
    <name evidence="2" type="ORF">FPZ54_13530</name>
</gene>
<dbReference type="EMBL" id="CP042239">
    <property type="protein sequence ID" value="QDX26926.1"/>
    <property type="molecule type" value="Genomic_DNA"/>
</dbReference>
<dbReference type="InterPro" id="IPR000639">
    <property type="entry name" value="Epox_hydrolase-like"/>
</dbReference>
<dbReference type="PANTHER" id="PTHR42977">
    <property type="entry name" value="HYDROLASE-RELATED"/>
    <property type="match status" value="1"/>
</dbReference>
<name>A0A518RHL0_9SPHN</name>
<dbReference type="Pfam" id="PF00561">
    <property type="entry name" value="Abhydrolase_1"/>
    <property type="match status" value="1"/>
</dbReference>
<dbReference type="KEGG" id="ssua:FPZ54_13530"/>
<dbReference type="OrthoDB" id="9799612at2"/>
<dbReference type="PANTHER" id="PTHR42977:SF1">
    <property type="entry name" value="BLR6576 PROTEIN"/>
    <property type="match status" value="1"/>
</dbReference>